<name>A5G208_ACICJ</name>
<proteinExistence type="predicted"/>
<dbReference type="AlphaFoldDB" id="A5G208"/>
<evidence type="ECO:0000313" key="3">
    <source>
        <dbReference type="Proteomes" id="UP000000245"/>
    </source>
</evidence>
<sequence length="312" mass="32801">MSQDRRDPVIFVAPCSTLVNHGEFRRDEHFAQAIRGDPGRRADRRRSCRRCRPGRISGAHDAGAPGAARRAPPVADRRPRQGRASHRSAPGGERGAAPGRYRHPLRPSLTGVLRPAGPFAARRPRLAACGRPGAGVRLVLMKKSTAYLFGAAIALPLVAPLAARAADQPKPLGTFKAWTAATYGTGPDMVCYAFATAKPEKGSKTAPAMLTVAERATFRDEISLSQGVTYAKKQDVTVKVGGAALKFFTKDNMAYALKGPATVKAFLGGASAVASTGKGAKAVSDTFSLDGFGDAYKAIVKACPPAGHKAKS</sequence>
<keyword evidence="3" id="KW-1185">Reference proteome</keyword>
<dbReference type="HOGENOM" id="CLU_890326_0_0_5"/>
<feature type="region of interest" description="Disordered" evidence="1">
    <location>
        <begin position="35"/>
        <end position="116"/>
    </location>
</feature>
<dbReference type="Pfam" id="PF06776">
    <property type="entry name" value="IalB"/>
    <property type="match status" value="1"/>
</dbReference>
<organism evidence="2 3">
    <name type="scientific">Acidiphilium cryptum (strain JF-5)</name>
    <dbReference type="NCBI Taxonomy" id="349163"/>
    <lineage>
        <taxon>Bacteria</taxon>
        <taxon>Pseudomonadati</taxon>
        <taxon>Pseudomonadota</taxon>
        <taxon>Alphaproteobacteria</taxon>
        <taxon>Acetobacterales</taxon>
        <taxon>Acidocellaceae</taxon>
        <taxon>Acidiphilium</taxon>
    </lineage>
</organism>
<reference evidence="2 3" key="1">
    <citation type="submission" date="2007-05" db="EMBL/GenBank/DDBJ databases">
        <title>Complete sequence of chromosome of Acidiphilium cryptum JF-5.</title>
        <authorList>
            <consortium name="US DOE Joint Genome Institute"/>
            <person name="Copeland A."/>
            <person name="Lucas S."/>
            <person name="Lapidus A."/>
            <person name="Barry K."/>
            <person name="Detter J.C."/>
            <person name="Glavina del Rio T."/>
            <person name="Hammon N."/>
            <person name="Israni S."/>
            <person name="Dalin E."/>
            <person name="Tice H."/>
            <person name="Pitluck S."/>
            <person name="Sims D."/>
            <person name="Brettin T."/>
            <person name="Bruce D."/>
            <person name="Han C."/>
            <person name="Schmutz J."/>
            <person name="Larimer F."/>
            <person name="Land M."/>
            <person name="Hauser L."/>
            <person name="Kyrpides N."/>
            <person name="Kim E."/>
            <person name="Magnuson T."/>
            <person name="Richardson P."/>
        </authorList>
    </citation>
    <scope>NUCLEOTIDE SEQUENCE [LARGE SCALE GENOMIC DNA]</scope>
    <source>
        <strain evidence="2 3">JF-5</strain>
    </source>
</reference>
<dbReference type="InterPro" id="IPR010642">
    <property type="entry name" value="Invasion_prot_B"/>
</dbReference>
<evidence type="ECO:0000256" key="1">
    <source>
        <dbReference type="SAM" id="MobiDB-lite"/>
    </source>
</evidence>
<dbReference type="Proteomes" id="UP000000245">
    <property type="component" value="Chromosome"/>
</dbReference>
<protein>
    <recommendedName>
        <fullName evidence="4">Invasion associated locus B family protein</fullName>
    </recommendedName>
</protein>
<feature type="compositionally biased region" description="Low complexity" evidence="1">
    <location>
        <begin position="87"/>
        <end position="99"/>
    </location>
</feature>
<evidence type="ECO:0000313" key="2">
    <source>
        <dbReference type="EMBL" id="ABQ31890.1"/>
    </source>
</evidence>
<accession>A5G208</accession>
<gene>
    <name evidence="2" type="ordered locus">Acry_2699</name>
</gene>
<evidence type="ECO:0008006" key="4">
    <source>
        <dbReference type="Google" id="ProtNLM"/>
    </source>
</evidence>
<feature type="compositionally biased region" description="Basic residues" evidence="1">
    <location>
        <begin position="42"/>
        <end position="53"/>
    </location>
</feature>
<dbReference type="STRING" id="349163.Acry_2699"/>
<dbReference type="EMBL" id="CP000697">
    <property type="protein sequence ID" value="ABQ31890.1"/>
    <property type="molecule type" value="Genomic_DNA"/>
</dbReference>
<feature type="compositionally biased region" description="Low complexity" evidence="1">
    <location>
        <begin position="54"/>
        <end position="74"/>
    </location>
</feature>
<dbReference type="KEGG" id="acr:Acry_2699"/>